<dbReference type="InterPro" id="IPR020568">
    <property type="entry name" value="Ribosomal_Su5_D2-typ_SF"/>
</dbReference>
<dbReference type="SUPFAM" id="SSF54211">
    <property type="entry name" value="Ribosomal protein S5 domain 2-like"/>
    <property type="match status" value="1"/>
</dbReference>
<dbReference type="Proteomes" id="UP000245390">
    <property type="component" value="Unassembled WGS sequence"/>
</dbReference>
<keyword evidence="1" id="KW-0808">Transferase</keyword>
<proteinExistence type="predicted"/>
<dbReference type="GO" id="GO:0016301">
    <property type="term" value="F:kinase activity"/>
    <property type="evidence" value="ECO:0007669"/>
    <property type="project" value="UniProtKB-KW"/>
</dbReference>
<reference evidence="1 2" key="1">
    <citation type="submission" date="2018-05" db="EMBL/GenBank/DDBJ databases">
        <title>Genomic Encyclopedia of Type Strains, Phase IV (KMG-IV): sequencing the most valuable type-strain genomes for metagenomic binning, comparative biology and taxonomic classification.</title>
        <authorList>
            <person name="Goeker M."/>
        </authorList>
    </citation>
    <scope>NUCLEOTIDE SEQUENCE [LARGE SCALE GENOMIC DNA]</scope>
    <source>
        <strain evidence="1 2">DSM 103371</strain>
    </source>
</reference>
<dbReference type="RefSeq" id="WP_109758719.1">
    <property type="nucleotide sequence ID" value="NZ_CP034588.1"/>
</dbReference>
<keyword evidence="2" id="KW-1185">Reference proteome</keyword>
<dbReference type="AlphaFoldDB" id="A0A316G8S3"/>
<dbReference type="EMBL" id="QGGV01000003">
    <property type="protein sequence ID" value="PWK56963.1"/>
    <property type="molecule type" value="Genomic_DNA"/>
</dbReference>
<comment type="caution">
    <text evidence="1">The sequence shown here is derived from an EMBL/GenBank/DDBJ whole genome shotgun (WGS) entry which is preliminary data.</text>
</comment>
<sequence length="267" mass="27623">MTRITGHFGEWLQGRLGPDGPVALVTLACDVLGVTAEAATSDRFSIDDGGLLGESRARAFLHELGGLPLLRVTLTADMPAGGGAGASTAGLLALAAVAGRTPGEEALATACRRAEGAVDPLMIDAPDTFLWASREARALRRFEPLPAFDVIGGFWGAPIRTDADDTLFPDIADLVPMWERAARDADRGALAGIASEAARHTTALRGPEGDPTEELAREIGALGFVRAHTGSARGLVFAPGRADASAADRLSEAGYEGIVGFRTGGRP</sequence>
<organism evidence="1 2">
    <name type="scientific">Silicimonas algicola</name>
    <dbReference type="NCBI Taxonomy" id="1826607"/>
    <lineage>
        <taxon>Bacteria</taxon>
        <taxon>Pseudomonadati</taxon>
        <taxon>Pseudomonadota</taxon>
        <taxon>Alphaproteobacteria</taxon>
        <taxon>Rhodobacterales</taxon>
        <taxon>Paracoccaceae</taxon>
    </lineage>
</organism>
<gene>
    <name evidence="1" type="ORF">C8D95_103197</name>
</gene>
<dbReference type="KEGG" id="salo:EF888_09215"/>
<evidence type="ECO:0000313" key="2">
    <source>
        <dbReference type="Proteomes" id="UP000245390"/>
    </source>
</evidence>
<protein>
    <submittedName>
        <fullName evidence="1">Threonine kinase</fullName>
    </submittedName>
</protein>
<dbReference type="OrthoDB" id="7687262at2"/>
<name>A0A316G8S3_9RHOB</name>
<evidence type="ECO:0000313" key="1">
    <source>
        <dbReference type="EMBL" id="PWK56963.1"/>
    </source>
</evidence>
<keyword evidence="1" id="KW-0418">Kinase</keyword>
<accession>A0A316G8S3</accession>